<dbReference type="PROSITE" id="PS50158">
    <property type="entry name" value="ZF_CCHC"/>
    <property type="match status" value="1"/>
</dbReference>
<accession>A0AA38TAE8</accession>
<dbReference type="GO" id="GO:0008270">
    <property type="term" value="F:zinc ion binding"/>
    <property type="evidence" value="ECO:0007669"/>
    <property type="project" value="UniProtKB-KW"/>
</dbReference>
<dbReference type="Proteomes" id="UP001172457">
    <property type="component" value="Chromosome 5"/>
</dbReference>
<comment type="caution">
    <text evidence="4">The sequence shown here is derived from an EMBL/GenBank/DDBJ whole genome shotgun (WGS) entry which is preliminary data.</text>
</comment>
<organism evidence="4 5">
    <name type="scientific">Centaurea solstitialis</name>
    <name type="common">yellow star-thistle</name>
    <dbReference type="NCBI Taxonomy" id="347529"/>
    <lineage>
        <taxon>Eukaryota</taxon>
        <taxon>Viridiplantae</taxon>
        <taxon>Streptophyta</taxon>
        <taxon>Embryophyta</taxon>
        <taxon>Tracheophyta</taxon>
        <taxon>Spermatophyta</taxon>
        <taxon>Magnoliopsida</taxon>
        <taxon>eudicotyledons</taxon>
        <taxon>Gunneridae</taxon>
        <taxon>Pentapetalae</taxon>
        <taxon>asterids</taxon>
        <taxon>campanulids</taxon>
        <taxon>Asterales</taxon>
        <taxon>Asteraceae</taxon>
        <taxon>Carduoideae</taxon>
        <taxon>Cardueae</taxon>
        <taxon>Centaureinae</taxon>
        <taxon>Centaurea</taxon>
    </lineage>
</organism>
<feature type="compositionally biased region" description="Basic and acidic residues" evidence="2">
    <location>
        <begin position="147"/>
        <end position="157"/>
    </location>
</feature>
<evidence type="ECO:0000256" key="1">
    <source>
        <dbReference type="PROSITE-ProRule" id="PRU00047"/>
    </source>
</evidence>
<gene>
    <name evidence="4" type="ORF">OSB04_019736</name>
</gene>
<dbReference type="EMBL" id="JARYMX010000005">
    <property type="protein sequence ID" value="KAJ9547193.1"/>
    <property type="molecule type" value="Genomic_DNA"/>
</dbReference>
<proteinExistence type="predicted"/>
<dbReference type="InterPro" id="IPR054722">
    <property type="entry name" value="PolX-like_BBD"/>
</dbReference>
<feature type="compositionally biased region" description="Low complexity" evidence="2">
    <location>
        <begin position="78"/>
        <end position="90"/>
    </location>
</feature>
<dbReference type="GO" id="GO:0003676">
    <property type="term" value="F:nucleic acid binding"/>
    <property type="evidence" value="ECO:0007669"/>
    <property type="project" value="InterPro"/>
</dbReference>
<feature type="compositionally biased region" description="Basic residues" evidence="2">
    <location>
        <begin position="114"/>
        <end position="124"/>
    </location>
</feature>
<dbReference type="AlphaFoldDB" id="A0AA38TAE8"/>
<sequence length="378" mass="41252">MISNQIPQAIVDKEKALAELISEKVTVKSWADASEKVDEIISIQRHPMNRTCLGFVKGKQHAIEKSDKSKLKFGMFVSSDSNPQSSSPISKNEAATPDQPPKNSNGKNLPIHPPKPKIQNHKISKVLGGGPTGSGAKKSAQSPTPRIKVDLITKPQEKTPIPPQTKDIGIIGPGPADQNLKKSKGSSKSKTYRNCYHCGQNDHIASKCHHATKAEKAAKVKKGPKANKSAKGNNPLIAETVIIPDPVKTETSVKTEDVASSPIAPIVFEATEYSVIYKKGIWYLDSGCSKHMTRNKHVLIDYKEEAGPSVKFGGEGRGITRGYGTLTNGKTTFRRVSYVEGLTHNLLSISQLCDKDHKVSFSKKSCKVKNRHKKIILR</sequence>
<feature type="compositionally biased region" description="Basic residues" evidence="2">
    <location>
        <begin position="181"/>
        <end position="190"/>
    </location>
</feature>
<evidence type="ECO:0000259" key="3">
    <source>
        <dbReference type="PROSITE" id="PS50158"/>
    </source>
</evidence>
<keyword evidence="1" id="KW-0862">Zinc</keyword>
<dbReference type="Pfam" id="PF22936">
    <property type="entry name" value="Pol_BBD"/>
    <property type="match status" value="1"/>
</dbReference>
<evidence type="ECO:0000256" key="2">
    <source>
        <dbReference type="SAM" id="MobiDB-lite"/>
    </source>
</evidence>
<dbReference type="InterPro" id="IPR001878">
    <property type="entry name" value="Znf_CCHC"/>
</dbReference>
<evidence type="ECO:0000313" key="5">
    <source>
        <dbReference type="Proteomes" id="UP001172457"/>
    </source>
</evidence>
<keyword evidence="5" id="KW-1185">Reference proteome</keyword>
<feature type="region of interest" description="Disordered" evidence="2">
    <location>
        <begin position="75"/>
        <end position="190"/>
    </location>
</feature>
<reference evidence="4" key="1">
    <citation type="submission" date="2023-03" db="EMBL/GenBank/DDBJ databases">
        <title>Chromosome-scale reference genome and RAD-based genetic map of yellow starthistle (Centaurea solstitialis) reveal putative structural variation and QTLs associated with invader traits.</title>
        <authorList>
            <person name="Reatini B."/>
            <person name="Cang F.A."/>
            <person name="Jiang Q."/>
            <person name="Mckibben M.T.W."/>
            <person name="Barker M.S."/>
            <person name="Rieseberg L.H."/>
            <person name="Dlugosch K.M."/>
        </authorList>
    </citation>
    <scope>NUCLEOTIDE SEQUENCE</scope>
    <source>
        <strain evidence="4">CAN-66</strain>
        <tissue evidence="4">Leaf</tissue>
    </source>
</reference>
<protein>
    <recommendedName>
        <fullName evidence="3">CCHC-type domain-containing protein</fullName>
    </recommendedName>
</protein>
<evidence type="ECO:0000313" key="4">
    <source>
        <dbReference type="EMBL" id="KAJ9547193.1"/>
    </source>
</evidence>
<keyword evidence="1" id="KW-0863">Zinc-finger</keyword>
<keyword evidence="1" id="KW-0479">Metal-binding</keyword>
<feature type="domain" description="CCHC-type" evidence="3">
    <location>
        <begin position="195"/>
        <end position="208"/>
    </location>
</feature>
<name>A0AA38TAE8_9ASTR</name>